<protein>
    <submittedName>
        <fullName evidence="1">Uncharacterized protein</fullName>
    </submittedName>
</protein>
<sequence>MSRCFPYPPPGYARNGIRDEALAESIK</sequence>
<dbReference type="EMBL" id="KK784889">
    <property type="protein sequence ID" value="KDO71300.1"/>
    <property type="molecule type" value="Genomic_DNA"/>
</dbReference>
<accession>A0A067FYV1</accession>
<reference evidence="1 2" key="1">
    <citation type="submission" date="2014-04" db="EMBL/GenBank/DDBJ databases">
        <authorList>
            <consortium name="International Citrus Genome Consortium"/>
            <person name="Gmitter F."/>
            <person name="Chen C."/>
            <person name="Farmerie W."/>
            <person name="Harkins T."/>
            <person name="Desany B."/>
            <person name="Mohiuddin M."/>
            <person name="Kodira C."/>
            <person name="Borodovsky M."/>
            <person name="Lomsadze A."/>
            <person name="Burns P."/>
            <person name="Jenkins J."/>
            <person name="Prochnik S."/>
            <person name="Shu S."/>
            <person name="Chapman J."/>
            <person name="Pitluck S."/>
            <person name="Schmutz J."/>
            <person name="Rokhsar D."/>
        </authorList>
    </citation>
    <scope>NUCLEOTIDE SEQUENCE</scope>
</reference>
<organism evidence="1 2">
    <name type="scientific">Citrus sinensis</name>
    <name type="common">Sweet orange</name>
    <name type="synonym">Citrus aurantium var. sinensis</name>
    <dbReference type="NCBI Taxonomy" id="2711"/>
    <lineage>
        <taxon>Eukaryota</taxon>
        <taxon>Viridiplantae</taxon>
        <taxon>Streptophyta</taxon>
        <taxon>Embryophyta</taxon>
        <taxon>Tracheophyta</taxon>
        <taxon>Spermatophyta</taxon>
        <taxon>Magnoliopsida</taxon>
        <taxon>eudicotyledons</taxon>
        <taxon>Gunneridae</taxon>
        <taxon>Pentapetalae</taxon>
        <taxon>rosids</taxon>
        <taxon>malvids</taxon>
        <taxon>Sapindales</taxon>
        <taxon>Rutaceae</taxon>
        <taxon>Aurantioideae</taxon>
        <taxon>Citrus</taxon>
    </lineage>
</organism>
<evidence type="ECO:0000313" key="1">
    <source>
        <dbReference type="EMBL" id="KDO71300.1"/>
    </source>
</evidence>
<keyword evidence="2" id="KW-1185">Reference proteome</keyword>
<dbReference type="AlphaFoldDB" id="A0A067FYV1"/>
<feature type="non-terminal residue" evidence="1">
    <location>
        <position position="27"/>
    </location>
</feature>
<gene>
    <name evidence="1" type="ORF">CISIN_1g0156881mg</name>
</gene>
<name>A0A067FYV1_CITSI</name>
<proteinExistence type="predicted"/>
<evidence type="ECO:0000313" key="2">
    <source>
        <dbReference type="Proteomes" id="UP000027120"/>
    </source>
</evidence>
<dbReference type="Proteomes" id="UP000027120">
    <property type="component" value="Unassembled WGS sequence"/>
</dbReference>